<comment type="caution">
    <text evidence="5">The sequence shown here is derived from an EMBL/GenBank/DDBJ whole genome shotgun (WGS) entry which is preliminary data.</text>
</comment>
<dbReference type="GO" id="GO:0006952">
    <property type="term" value="P:defense response"/>
    <property type="evidence" value="ECO:0007669"/>
    <property type="project" value="UniProtKB-KW"/>
</dbReference>
<evidence type="ECO:0000256" key="4">
    <source>
        <dbReference type="SAM" id="Phobius"/>
    </source>
</evidence>
<dbReference type="PANTHER" id="PTHR35771:SF3">
    <property type="entry name" value="TRANSMEMBRANE PROTEIN"/>
    <property type="match status" value="1"/>
</dbReference>
<keyword evidence="6" id="KW-1185">Reference proteome</keyword>
<dbReference type="InterPro" id="IPR035176">
    <property type="entry name" value="PEP"/>
</dbReference>
<evidence type="ECO:0000313" key="5">
    <source>
        <dbReference type="EMBL" id="KAL2339442.1"/>
    </source>
</evidence>
<keyword evidence="4" id="KW-0812">Transmembrane</keyword>
<dbReference type="Proteomes" id="UP001603857">
    <property type="component" value="Unassembled WGS sequence"/>
</dbReference>
<feature type="transmembrane region" description="Helical" evidence="4">
    <location>
        <begin position="12"/>
        <end position="35"/>
    </location>
</feature>
<keyword evidence="4" id="KW-0472">Membrane</keyword>
<dbReference type="AlphaFoldDB" id="A0ABD1MUF4"/>
<evidence type="ECO:0000256" key="1">
    <source>
        <dbReference type="ARBA" id="ARBA00011021"/>
    </source>
</evidence>
<comment type="similarity">
    <text evidence="1">Belongs to the brassicaceae elicitor peptide family.</text>
</comment>
<protein>
    <submittedName>
        <fullName evidence="5">Uncharacterized protein</fullName>
    </submittedName>
</protein>
<name>A0ABD1MUF4_9FABA</name>
<reference evidence="5 6" key="1">
    <citation type="submission" date="2024-08" db="EMBL/GenBank/DDBJ databases">
        <title>Insights into the chromosomal genome structure of Flemingia macrophylla.</title>
        <authorList>
            <person name="Ding Y."/>
            <person name="Zhao Y."/>
            <person name="Bi W."/>
            <person name="Wu M."/>
            <person name="Zhao G."/>
            <person name="Gong Y."/>
            <person name="Li W."/>
            <person name="Zhang P."/>
        </authorList>
    </citation>
    <scope>NUCLEOTIDE SEQUENCE [LARGE SCALE GENOMIC DNA]</scope>
    <source>
        <strain evidence="5">DYQJB</strain>
        <tissue evidence="5">Leaf</tissue>
    </source>
</reference>
<dbReference type="Pfam" id="PF17232">
    <property type="entry name" value="Pep1_7"/>
    <property type="match status" value="1"/>
</dbReference>
<dbReference type="PANTHER" id="PTHR35771">
    <property type="entry name" value="TRANSMEMBRANE PROTEIN-RELATED"/>
    <property type="match status" value="1"/>
</dbReference>
<evidence type="ECO:0000256" key="3">
    <source>
        <dbReference type="SAM" id="MobiDB-lite"/>
    </source>
</evidence>
<keyword evidence="4" id="KW-1133">Transmembrane helix</keyword>
<keyword evidence="2" id="KW-0611">Plant defense</keyword>
<accession>A0ABD1MUF4</accession>
<evidence type="ECO:0000256" key="2">
    <source>
        <dbReference type="ARBA" id="ARBA00022821"/>
    </source>
</evidence>
<feature type="region of interest" description="Disordered" evidence="3">
    <location>
        <begin position="58"/>
        <end position="96"/>
    </location>
</feature>
<gene>
    <name evidence="5" type="ORF">Fmac_007382</name>
</gene>
<dbReference type="EMBL" id="JBGMDY010000003">
    <property type="protein sequence ID" value="KAL2339442.1"/>
    <property type="molecule type" value="Genomic_DNA"/>
</dbReference>
<sequence length="151" mass="17087">MFDNKGEGIPWLILTQLIVLLLLLALIFVFAVFPFDSDDNHSTPSNVFLVHEIQPIHSPPPLANRDSHPTTRQHRLQGGQNLLIKGEAETGPSMRSEEIMEVEVEEEEDSSVYVHPCNYFQLATVAFLKCFGMDSTSDGPSTRKHRKRKEN</sequence>
<proteinExistence type="inferred from homology"/>
<organism evidence="5 6">
    <name type="scientific">Flemingia macrophylla</name>
    <dbReference type="NCBI Taxonomy" id="520843"/>
    <lineage>
        <taxon>Eukaryota</taxon>
        <taxon>Viridiplantae</taxon>
        <taxon>Streptophyta</taxon>
        <taxon>Embryophyta</taxon>
        <taxon>Tracheophyta</taxon>
        <taxon>Spermatophyta</taxon>
        <taxon>Magnoliopsida</taxon>
        <taxon>eudicotyledons</taxon>
        <taxon>Gunneridae</taxon>
        <taxon>Pentapetalae</taxon>
        <taxon>rosids</taxon>
        <taxon>fabids</taxon>
        <taxon>Fabales</taxon>
        <taxon>Fabaceae</taxon>
        <taxon>Papilionoideae</taxon>
        <taxon>50 kb inversion clade</taxon>
        <taxon>NPAAA clade</taxon>
        <taxon>indigoferoid/millettioid clade</taxon>
        <taxon>Phaseoleae</taxon>
        <taxon>Flemingia</taxon>
    </lineage>
</organism>
<evidence type="ECO:0000313" key="6">
    <source>
        <dbReference type="Proteomes" id="UP001603857"/>
    </source>
</evidence>